<dbReference type="PANTHER" id="PTHR24324">
    <property type="entry name" value="HOMEOBOX PROTEIN HHEX"/>
    <property type="match status" value="1"/>
</dbReference>
<dbReference type="CDD" id="cd00086">
    <property type="entry name" value="homeodomain"/>
    <property type="match status" value="1"/>
</dbReference>
<keyword evidence="2 5" id="KW-0238">DNA-binding</keyword>
<dbReference type="SUPFAM" id="SSF46689">
    <property type="entry name" value="Homeodomain-like"/>
    <property type="match status" value="1"/>
</dbReference>
<evidence type="ECO:0000256" key="6">
    <source>
        <dbReference type="RuleBase" id="RU000682"/>
    </source>
</evidence>
<dbReference type="PROSITE" id="PS50071">
    <property type="entry name" value="HOMEOBOX_2"/>
    <property type="match status" value="1"/>
</dbReference>
<dbReference type="InterPro" id="IPR017970">
    <property type="entry name" value="Homeobox_CS"/>
</dbReference>
<comment type="caution">
    <text evidence="8">The sequence shown here is derived from an EMBL/GenBank/DDBJ whole genome shotgun (WGS) entry which is preliminary data.</text>
</comment>
<dbReference type="GO" id="GO:0000981">
    <property type="term" value="F:DNA-binding transcription factor activity, RNA polymerase II-specific"/>
    <property type="evidence" value="ECO:0007669"/>
    <property type="project" value="InterPro"/>
</dbReference>
<accession>A0A1Y1YQM7</accession>
<sequence>MFEQTDTPSFEVRENLSKKLVMTNREIQVWFQNRRAKVNRAKAENAHRFLHHPMGQAGASHGGNPGGNCTYQFIPVNAAGKLRDNTYNHAHPYPQPQRLRFQNTLTNHNRPNYKQNVPPPIKVAPYNVPMQPSPVPSPGHGLSPISPSFGSMQSLLSPLNAIANGSVSSHWAPSPTTDRFGLTMTPPSSANVHGPHFSTTIPPLSPTHPYPVGVVQPHPVSTSMNPLFTQKIKAISPDPHMANFTPPAEFPRQANSM</sequence>
<dbReference type="EMBL" id="MCFE01000084">
    <property type="protein sequence ID" value="ORY00338.1"/>
    <property type="molecule type" value="Genomic_DNA"/>
</dbReference>
<evidence type="ECO:0000256" key="4">
    <source>
        <dbReference type="ARBA" id="ARBA00023242"/>
    </source>
</evidence>
<keyword evidence="4 5" id="KW-0539">Nucleus</keyword>
<gene>
    <name evidence="8" type="ORF">K493DRAFT_256509</name>
</gene>
<dbReference type="Gene3D" id="1.10.10.60">
    <property type="entry name" value="Homeodomain-like"/>
    <property type="match status" value="1"/>
</dbReference>
<reference evidence="8 9" key="1">
    <citation type="submission" date="2016-07" db="EMBL/GenBank/DDBJ databases">
        <title>Pervasive Adenine N6-methylation of Active Genes in Fungi.</title>
        <authorList>
            <consortium name="DOE Joint Genome Institute"/>
            <person name="Mondo S.J."/>
            <person name="Dannebaum R.O."/>
            <person name="Kuo R.C."/>
            <person name="Labutti K."/>
            <person name="Haridas S."/>
            <person name="Kuo A."/>
            <person name="Salamov A."/>
            <person name="Ahrendt S.R."/>
            <person name="Lipzen A."/>
            <person name="Sullivan W."/>
            <person name="Andreopoulos W.B."/>
            <person name="Clum A."/>
            <person name="Lindquist E."/>
            <person name="Daum C."/>
            <person name="Ramamoorthy G.K."/>
            <person name="Gryganskyi A."/>
            <person name="Culley D."/>
            <person name="Magnuson J.K."/>
            <person name="James T.Y."/>
            <person name="O'Malley M.A."/>
            <person name="Stajich J.E."/>
            <person name="Spatafora J.W."/>
            <person name="Visel A."/>
            <person name="Grigoriev I.V."/>
        </authorList>
    </citation>
    <scope>NUCLEOTIDE SEQUENCE [LARGE SCALE GENOMIC DNA]</scope>
    <source>
        <strain evidence="8 9">CBS 931.73</strain>
    </source>
</reference>
<evidence type="ECO:0000256" key="1">
    <source>
        <dbReference type="ARBA" id="ARBA00004123"/>
    </source>
</evidence>
<protein>
    <recommendedName>
        <fullName evidence="7">Homeobox domain-containing protein</fullName>
    </recommendedName>
</protein>
<evidence type="ECO:0000256" key="3">
    <source>
        <dbReference type="ARBA" id="ARBA00023155"/>
    </source>
</evidence>
<name>A0A1Y1YQM7_9FUNG</name>
<proteinExistence type="predicted"/>
<feature type="domain" description="Homeobox" evidence="7">
    <location>
        <begin position="1"/>
        <end position="41"/>
    </location>
</feature>
<keyword evidence="9" id="KW-1185">Reference proteome</keyword>
<dbReference type="InParanoid" id="A0A1Y1YQM7"/>
<comment type="subcellular location">
    <subcellularLocation>
        <location evidence="1 5 6">Nucleus</location>
    </subcellularLocation>
</comment>
<feature type="DNA-binding region" description="Homeobox" evidence="5">
    <location>
        <begin position="3"/>
        <end position="42"/>
    </location>
</feature>
<evidence type="ECO:0000313" key="8">
    <source>
        <dbReference type="EMBL" id="ORY00338.1"/>
    </source>
</evidence>
<dbReference type="OrthoDB" id="6159439at2759"/>
<dbReference type="AlphaFoldDB" id="A0A1Y1YQM7"/>
<dbReference type="InterPro" id="IPR051000">
    <property type="entry name" value="Homeobox_DNA-bind_prot"/>
</dbReference>
<evidence type="ECO:0000256" key="5">
    <source>
        <dbReference type="PROSITE-ProRule" id="PRU00108"/>
    </source>
</evidence>
<evidence type="ECO:0000256" key="2">
    <source>
        <dbReference type="ARBA" id="ARBA00023125"/>
    </source>
</evidence>
<feature type="non-terminal residue" evidence="8">
    <location>
        <position position="257"/>
    </location>
</feature>
<dbReference type="GO" id="GO:0000978">
    <property type="term" value="F:RNA polymerase II cis-regulatory region sequence-specific DNA binding"/>
    <property type="evidence" value="ECO:0007669"/>
    <property type="project" value="TreeGrafter"/>
</dbReference>
<dbReference type="InterPro" id="IPR001356">
    <property type="entry name" value="HD"/>
</dbReference>
<dbReference type="GO" id="GO:0030154">
    <property type="term" value="P:cell differentiation"/>
    <property type="evidence" value="ECO:0007669"/>
    <property type="project" value="TreeGrafter"/>
</dbReference>
<dbReference type="GO" id="GO:0005634">
    <property type="term" value="C:nucleus"/>
    <property type="evidence" value="ECO:0007669"/>
    <property type="project" value="UniProtKB-SubCell"/>
</dbReference>
<dbReference type="Pfam" id="PF00046">
    <property type="entry name" value="Homeodomain"/>
    <property type="match status" value="1"/>
</dbReference>
<keyword evidence="3 5" id="KW-0371">Homeobox</keyword>
<dbReference type="PROSITE" id="PS00027">
    <property type="entry name" value="HOMEOBOX_1"/>
    <property type="match status" value="1"/>
</dbReference>
<dbReference type="PANTHER" id="PTHR24324:SF5">
    <property type="entry name" value="HEMATOPOIETICALLY-EXPRESSED HOMEOBOX PROTEIN HHEX"/>
    <property type="match status" value="1"/>
</dbReference>
<dbReference type="Proteomes" id="UP000193498">
    <property type="component" value="Unassembled WGS sequence"/>
</dbReference>
<evidence type="ECO:0000313" key="9">
    <source>
        <dbReference type="Proteomes" id="UP000193498"/>
    </source>
</evidence>
<evidence type="ECO:0000259" key="7">
    <source>
        <dbReference type="PROSITE" id="PS50071"/>
    </source>
</evidence>
<dbReference type="InterPro" id="IPR009057">
    <property type="entry name" value="Homeodomain-like_sf"/>
</dbReference>
<organism evidence="8 9">
    <name type="scientific">Basidiobolus meristosporus CBS 931.73</name>
    <dbReference type="NCBI Taxonomy" id="1314790"/>
    <lineage>
        <taxon>Eukaryota</taxon>
        <taxon>Fungi</taxon>
        <taxon>Fungi incertae sedis</taxon>
        <taxon>Zoopagomycota</taxon>
        <taxon>Entomophthoromycotina</taxon>
        <taxon>Basidiobolomycetes</taxon>
        <taxon>Basidiobolales</taxon>
        <taxon>Basidiobolaceae</taxon>
        <taxon>Basidiobolus</taxon>
    </lineage>
</organism>